<sequence>MSSAGKKVTRKERRRAELSAKLDQTLEKLERVAASGTNEQPRHAARHTDGNFWKARKDEKKRTLFVGGLPPQFRQDDVKALIDAIEDAVDSVEKVDFLGSSVPAFKQKGAKPRNAFVSFATIDAAMATQQRLDGFTVEGSTLRVNFSADKQQRAVAIAKRDGGDKHNFARRGGGRGFGGFGASRGRGRARGRT</sequence>
<evidence type="ECO:0000313" key="4">
    <source>
        <dbReference type="EMBL" id="CAD9118469.1"/>
    </source>
</evidence>
<feature type="region of interest" description="Disordered" evidence="2">
    <location>
        <begin position="159"/>
        <end position="193"/>
    </location>
</feature>
<evidence type="ECO:0000256" key="1">
    <source>
        <dbReference type="PROSITE-ProRule" id="PRU00176"/>
    </source>
</evidence>
<dbReference type="InterPro" id="IPR000504">
    <property type="entry name" value="RRM_dom"/>
</dbReference>
<dbReference type="SMART" id="SM00360">
    <property type="entry name" value="RRM"/>
    <property type="match status" value="1"/>
</dbReference>
<accession>A0A7S1M043</accession>
<feature type="region of interest" description="Disordered" evidence="2">
    <location>
        <begin position="1"/>
        <end position="20"/>
    </location>
</feature>
<name>A0A7S1M043_NEODS</name>
<evidence type="ECO:0000256" key="2">
    <source>
        <dbReference type="SAM" id="MobiDB-lite"/>
    </source>
</evidence>
<dbReference type="EMBL" id="HBGF01024202">
    <property type="protein sequence ID" value="CAD9118469.1"/>
    <property type="molecule type" value="Transcribed_RNA"/>
</dbReference>
<protein>
    <recommendedName>
        <fullName evidence="3">RRM domain-containing protein</fullName>
    </recommendedName>
</protein>
<dbReference type="PROSITE" id="PS50102">
    <property type="entry name" value="RRM"/>
    <property type="match status" value="1"/>
</dbReference>
<dbReference type="Gene3D" id="3.30.70.330">
    <property type="match status" value="1"/>
</dbReference>
<evidence type="ECO:0000259" key="3">
    <source>
        <dbReference type="PROSITE" id="PS50102"/>
    </source>
</evidence>
<reference evidence="4" key="1">
    <citation type="submission" date="2021-01" db="EMBL/GenBank/DDBJ databases">
        <authorList>
            <person name="Corre E."/>
            <person name="Pelletier E."/>
            <person name="Niang G."/>
            <person name="Scheremetjew M."/>
            <person name="Finn R."/>
            <person name="Kale V."/>
            <person name="Holt S."/>
            <person name="Cochrane G."/>
            <person name="Meng A."/>
            <person name="Brown T."/>
            <person name="Cohen L."/>
        </authorList>
    </citation>
    <scope>NUCLEOTIDE SEQUENCE</scope>
    <source>
        <strain evidence="4">CCAP 1951/1</strain>
    </source>
</reference>
<organism evidence="4">
    <name type="scientific">Neobodo designis</name>
    <name type="common">Flagellated protozoan</name>
    <name type="synonym">Bodo designis</name>
    <dbReference type="NCBI Taxonomy" id="312471"/>
    <lineage>
        <taxon>Eukaryota</taxon>
        <taxon>Discoba</taxon>
        <taxon>Euglenozoa</taxon>
        <taxon>Kinetoplastea</taxon>
        <taxon>Metakinetoplastina</taxon>
        <taxon>Neobodonida</taxon>
        <taxon>Neobodo</taxon>
    </lineage>
</organism>
<dbReference type="SUPFAM" id="SSF54928">
    <property type="entry name" value="RNA-binding domain, RBD"/>
    <property type="match status" value="1"/>
</dbReference>
<dbReference type="GO" id="GO:0003723">
    <property type="term" value="F:RNA binding"/>
    <property type="evidence" value="ECO:0007669"/>
    <property type="project" value="UniProtKB-UniRule"/>
</dbReference>
<feature type="domain" description="RRM" evidence="3">
    <location>
        <begin position="62"/>
        <end position="149"/>
    </location>
</feature>
<proteinExistence type="predicted"/>
<dbReference type="AlphaFoldDB" id="A0A7S1M043"/>
<feature type="compositionally biased region" description="Basic and acidic residues" evidence="2">
    <location>
        <begin position="40"/>
        <end position="53"/>
    </location>
</feature>
<feature type="region of interest" description="Disordered" evidence="2">
    <location>
        <begin position="30"/>
        <end position="53"/>
    </location>
</feature>
<dbReference type="CDD" id="cd00590">
    <property type="entry name" value="RRM_SF"/>
    <property type="match status" value="1"/>
</dbReference>
<dbReference type="InterPro" id="IPR012677">
    <property type="entry name" value="Nucleotide-bd_a/b_plait_sf"/>
</dbReference>
<gene>
    <name evidence="4" type="ORF">NDES1114_LOCUS16041</name>
</gene>
<keyword evidence="1" id="KW-0694">RNA-binding</keyword>
<feature type="compositionally biased region" description="Gly residues" evidence="2">
    <location>
        <begin position="174"/>
        <end position="184"/>
    </location>
</feature>
<dbReference type="InterPro" id="IPR035979">
    <property type="entry name" value="RBD_domain_sf"/>
</dbReference>